<evidence type="ECO:0000313" key="3">
    <source>
        <dbReference type="Proteomes" id="UP000240357"/>
    </source>
</evidence>
<dbReference type="AlphaFoldDB" id="A0A2T2Y982"/>
<dbReference type="EMBL" id="PYFT01000002">
    <property type="protein sequence ID" value="PSR51978.1"/>
    <property type="molecule type" value="Genomic_DNA"/>
</dbReference>
<accession>A0A2T2Y982</accession>
<evidence type="ECO:0000313" key="2">
    <source>
        <dbReference type="EMBL" id="PSR51978.1"/>
    </source>
</evidence>
<dbReference type="RefSeq" id="WP_106933663.1">
    <property type="nucleotide sequence ID" value="NZ_PYFT01000002.1"/>
</dbReference>
<comment type="caution">
    <text evidence="2">The sequence shown here is derived from an EMBL/GenBank/DDBJ whole genome shotgun (WGS) entry which is preliminary data.</text>
</comment>
<dbReference type="EMBL" id="PYFT01000002">
    <property type="protein sequence ID" value="PSR51843.1"/>
    <property type="molecule type" value="Genomic_DNA"/>
</dbReference>
<name>A0A2T2Y982_9BACT</name>
<sequence length="68" mass="7868">MNFYYIQPGDKDIKFNASLDLAEIKHLHYCLLGKLEAEKQQGVISITTQELLYKLDGIIQYLQSENYG</sequence>
<gene>
    <name evidence="1" type="ORF">AHMF7605_28405</name>
    <name evidence="2" type="ORF">AHMF7605_29160</name>
</gene>
<dbReference type="Proteomes" id="UP000240357">
    <property type="component" value="Unassembled WGS sequence"/>
</dbReference>
<proteinExistence type="predicted"/>
<protein>
    <submittedName>
        <fullName evidence="2">Uncharacterized protein</fullName>
    </submittedName>
</protein>
<organism evidence="2 3">
    <name type="scientific">Adhaeribacter arboris</name>
    <dbReference type="NCBI Taxonomy" id="2072846"/>
    <lineage>
        <taxon>Bacteria</taxon>
        <taxon>Pseudomonadati</taxon>
        <taxon>Bacteroidota</taxon>
        <taxon>Cytophagia</taxon>
        <taxon>Cytophagales</taxon>
        <taxon>Hymenobacteraceae</taxon>
        <taxon>Adhaeribacter</taxon>
    </lineage>
</organism>
<keyword evidence="3" id="KW-1185">Reference proteome</keyword>
<evidence type="ECO:0000313" key="1">
    <source>
        <dbReference type="EMBL" id="PSR51843.1"/>
    </source>
</evidence>
<reference evidence="2 3" key="1">
    <citation type="submission" date="2018-03" db="EMBL/GenBank/DDBJ databases">
        <title>Adhaeribacter sp. HMF7605 Genome sequencing and assembly.</title>
        <authorList>
            <person name="Kang H."/>
            <person name="Kang J."/>
            <person name="Cha I."/>
            <person name="Kim H."/>
            <person name="Joh K."/>
        </authorList>
    </citation>
    <scope>NUCLEOTIDE SEQUENCE [LARGE SCALE GENOMIC DNA]</scope>
    <source>
        <strain evidence="2 3">HMF7605</strain>
    </source>
</reference>